<dbReference type="SUPFAM" id="SSF50978">
    <property type="entry name" value="WD40 repeat-like"/>
    <property type="match status" value="1"/>
</dbReference>
<accession>A0A1Y1XNL5</accession>
<dbReference type="PANTHER" id="PTHR47822:SF2">
    <property type="entry name" value="F-BOX AND WD-40 DOMAIN PROTEIN 7"/>
    <property type="match status" value="1"/>
</dbReference>
<feature type="repeat" description="WD" evidence="1">
    <location>
        <begin position="221"/>
        <end position="263"/>
    </location>
</feature>
<dbReference type="PROSITE" id="PS50294">
    <property type="entry name" value="WD_REPEATS_REGION"/>
    <property type="match status" value="1"/>
</dbReference>
<dbReference type="Proteomes" id="UP000193944">
    <property type="component" value="Unassembled WGS sequence"/>
</dbReference>
<dbReference type="Pfam" id="PF00400">
    <property type="entry name" value="WD40"/>
    <property type="match status" value="2"/>
</dbReference>
<protein>
    <submittedName>
        <fullName evidence="3">WD40 repeat-like protein</fullName>
    </submittedName>
</protein>
<dbReference type="InterPro" id="IPR001680">
    <property type="entry name" value="WD40_rpt"/>
</dbReference>
<reference evidence="3 4" key="2">
    <citation type="submission" date="2016-08" db="EMBL/GenBank/DDBJ databases">
        <title>Pervasive Adenine N6-methylation of Active Genes in Fungi.</title>
        <authorList>
            <consortium name="DOE Joint Genome Institute"/>
            <person name="Mondo S.J."/>
            <person name="Dannebaum R.O."/>
            <person name="Kuo R.C."/>
            <person name="Labutti K."/>
            <person name="Haridas S."/>
            <person name="Kuo A."/>
            <person name="Salamov A."/>
            <person name="Ahrendt S.R."/>
            <person name="Lipzen A."/>
            <person name="Sullivan W."/>
            <person name="Andreopoulos W.B."/>
            <person name="Clum A."/>
            <person name="Lindquist E."/>
            <person name="Daum C."/>
            <person name="Ramamoorthy G.K."/>
            <person name="Gryganskyi A."/>
            <person name="Culley D."/>
            <person name="Magnuson J.K."/>
            <person name="James T.Y."/>
            <person name="O'Malley M.A."/>
            <person name="Stajich J.E."/>
            <person name="Spatafora J.W."/>
            <person name="Visel A."/>
            <person name="Grigoriev I.V."/>
        </authorList>
    </citation>
    <scope>NUCLEOTIDE SEQUENCE [LARGE SCALE GENOMIC DNA]</scope>
    <source>
        <strain evidence="3 4">S4</strain>
    </source>
</reference>
<evidence type="ECO:0000313" key="4">
    <source>
        <dbReference type="Proteomes" id="UP000193944"/>
    </source>
</evidence>
<keyword evidence="1" id="KW-0853">WD repeat</keyword>
<evidence type="ECO:0000256" key="2">
    <source>
        <dbReference type="SAM" id="MobiDB-lite"/>
    </source>
</evidence>
<dbReference type="STRING" id="1754192.A0A1Y1XNL5"/>
<dbReference type="OrthoDB" id="10251741at2759"/>
<organism evidence="3 4">
    <name type="scientific">Anaeromyces robustus</name>
    <dbReference type="NCBI Taxonomy" id="1754192"/>
    <lineage>
        <taxon>Eukaryota</taxon>
        <taxon>Fungi</taxon>
        <taxon>Fungi incertae sedis</taxon>
        <taxon>Chytridiomycota</taxon>
        <taxon>Chytridiomycota incertae sedis</taxon>
        <taxon>Neocallimastigomycetes</taxon>
        <taxon>Neocallimastigales</taxon>
        <taxon>Neocallimastigaceae</taxon>
        <taxon>Anaeromyces</taxon>
    </lineage>
</organism>
<dbReference type="PROSITE" id="PS50082">
    <property type="entry name" value="WD_REPEATS_2"/>
    <property type="match status" value="1"/>
</dbReference>
<feature type="compositionally biased region" description="Basic and acidic residues" evidence="2">
    <location>
        <begin position="49"/>
        <end position="58"/>
    </location>
</feature>
<feature type="compositionally biased region" description="Low complexity" evidence="2">
    <location>
        <begin position="32"/>
        <end position="44"/>
    </location>
</feature>
<dbReference type="Gene3D" id="2.130.10.10">
    <property type="entry name" value="YVTN repeat-like/Quinoprotein amine dehydrogenase"/>
    <property type="match status" value="2"/>
</dbReference>
<evidence type="ECO:0000256" key="1">
    <source>
        <dbReference type="PROSITE-ProRule" id="PRU00221"/>
    </source>
</evidence>
<dbReference type="InterPro" id="IPR015943">
    <property type="entry name" value="WD40/YVTN_repeat-like_dom_sf"/>
</dbReference>
<proteinExistence type="predicted"/>
<sequence length="419" mass="46533">MSTVALSSSSVILNDTTPKNNENNENHDNNDNNDNNDNPVTNPESTNEDLSKEEKSPEKSVPLTTGNLVPRFMRNESASALSIDFSPNNEFIAVGLANSVIKIYQASTGALVSSLGYPKVNEEGYNIPCTSISFRNVDDSGKRAKNVLIAGYANGATIHWHVTSGQALQMNIEKNNQVNSVFYNKHGSLYCTAGSDCHVRVYDAATTKNLYDLYAGKDGVTSGHSNKIFSVKFHPKDSNLLLSGGWDNTIQIWDCRVKYSIRSIYGPHICGDSLDISNDGNTIISGSYSKENPLQMWDFNTCKLREEIVWATTTKRRSMLYAAHFSHAIKPNYFYAGGSNINEARVYSIETNKCLGSAYGFENPVYCMAMSSDEKILTLGDGNNHFYYYSINPSALEEEKEEIREATEAENIAHYFNKH</sequence>
<dbReference type="AlphaFoldDB" id="A0A1Y1XNL5"/>
<dbReference type="SMART" id="SM00320">
    <property type="entry name" value="WD40"/>
    <property type="match status" value="5"/>
</dbReference>
<dbReference type="InterPro" id="IPR036322">
    <property type="entry name" value="WD40_repeat_dom_sf"/>
</dbReference>
<reference evidence="3 4" key="1">
    <citation type="submission" date="2016-08" db="EMBL/GenBank/DDBJ databases">
        <title>A Parts List for Fungal Cellulosomes Revealed by Comparative Genomics.</title>
        <authorList>
            <consortium name="DOE Joint Genome Institute"/>
            <person name="Haitjema C.H."/>
            <person name="Gilmore S.P."/>
            <person name="Henske J.K."/>
            <person name="Solomon K.V."/>
            <person name="De Groot R."/>
            <person name="Kuo A."/>
            <person name="Mondo S.J."/>
            <person name="Salamov A.A."/>
            <person name="Labutti K."/>
            <person name="Zhao Z."/>
            <person name="Chiniquy J."/>
            <person name="Barry K."/>
            <person name="Brewer H.M."/>
            <person name="Purvine S.O."/>
            <person name="Wright A.T."/>
            <person name="Boxma B."/>
            <person name="Van Alen T."/>
            <person name="Hackstein J.H."/>
            <person name="Baker S.E."/>
            <person name="Grigoriev I.V."/>
            <person name="O'Malley M.A."/>
        </authorList>
    </citation>
    <scope>NUCLEOTIDE SEQUENCE [LARGE SCALE GENOMIC DNA]</scope>
    <source>
        <strain evidence="3 4">S4</strain>
    </source>
</reference>
<dbReference type="EMBL" id="MCFG01000010">
    <property type="protein sequence ID" value="ORX87321.1"/>
    <property type="molecule type" value="Genomic_DNA"/>
</dbReference>
<evidence type="ECO:0000313" key="3">
    <source>
        <dbReference type="EMBL" id="ORX87321.1"/>
    </source>
</evidence>
<name>A0A1Y1XNL5_9FUNG</name>
<feature type="compositionally biased region" description="Polar residues" evidence="2">
    <location>
        <begin position="1"/>
        <end position="13"/>
    </location>
</feature>
<feature type="region of interest" description="Disordered" evidence="2">
    <location>
        <begin position="1"/>
        <end position="68"/>
    </location>
</feature>
<gene>
    <name evidence="3" type="ORF">BCR32DRAFT_289438</name>
</gene>
<keyword evidence="4" id="KW-1185">Reference proteome</keyword>
<comment type="caution">
    <text evidence="3">The sequence shown here is derived from an EMBL/GenBank/DDBJ whole genome shotgun (WGS) entry which is preliminary data.</text>
</comment>
<dbReference type="PANTHER" id="PTHR47822">
    <property type="entry name" value="CARBOHYDRATE BINDING DOMAIN CONTAINING PROTEIN"/>
    <property type="match status" value="1"/>
</dbReference>